<reference evidence="1 2" key="1">
    <citation type="submission" date="2015-09" db="EMBL/GenBank/DDBJ databases">
        <title>Complete genome of Psychrobacter urativorans R10.10B.</title>
        <authorList>
            <person name="See-Too W.S."/>
            <person name="Chan K.G."/>
        </authorList>
    </citation>
    <scope>NUCLEOTIDE SEQUENCE [LARGE SCALE GENOMIC DNA]</scope>
    <source>
        <strain evidence="1 2">R10.10B</strain>
    </source>
</reference>
<protein>
    <submittedName>
        <fullName evidence="1">Uncharacterized protein</fullName>
    </submittedName>
</protein>
<accession>A0A0M5MQ64</accession>
<keyword evidence="2" id="KW-1185">Reference proteome</keyword>
<proteinExistence type="predicted"/>
<evidence type="ECO:0000313" key="1">
    <source>
        <dbReference type="EMBL" id="ALF60688.1"/>
    </source>
</evidence>
<dbReference type="KEGG" id="pur:AOC03_01420"/>
<dbReference type="AlphaFoldDB" id="A0A0M5MQ64"/>
<dbReference type="EMBL" id="CP012678">
    <property type="protein sequence ID" value="ALF60688.1"/>
    <property type="molecule type" value="Genomic_DNA"/>
</dbReference>
<dbReference type="RefSeq" id="WP_062536352.1">
    <property type="nucleotide sequence ID" value="NZ_CP012678.1"/>
</dbReference>
<sequence>MIIQNEWGTEEKSIAQIIEELNTFEDQELMVMVSSDGGKTLRPVKLLGKEFDKDNKAYCTLFI</sequence>
<gene>
    <name evidence="1" type="ORF">AOC03_01420</name>
</gene>
<dbReference type="Proteomes" id="UP000059847">
    <property type="component" value="Chromosome"/>
</dbReference>
<dbReference type="OrthoDB" id="8780048at2"/>
<organism evidence="1 2">
    <name type="scientific">Psychrobacter urativorans</name>
    <dbReference type="NCBI Taxonomy" id="45610"/>
    <lineage>
        <taxon>Bacteria</taxon>
        <taxon>Pseudomonadati</taxon>
        <taxon>Pseudomonadota</taxon>
        <taxon>Gammaproteobacteria</taxon>
        <taxon>Moraxellales</taxon>
        <taxon>Moraxellaceae</taxon>
        <taxon>Psychrobacter</taxon>
    </lineage>
</organism>
<evidence type="ECO:0000313" key="2">
    <source>
        <dbReference type="Proteomes" id="UP000059847"/>
    </source>
</evidence>
<name>A0A0M5MQ64_9GAMM</name>